<dbReference type="InterPro" id="IPR007523">
    <property type="entry name" value="NDUFAF3/AAMDC"/>
</dbReference>
<protein>
    <submittedName>
        <fullName evidence="1">Uncharacterized protein</fullName>
    </submittedName>
</protein>
<sequence>MRVEFPEFGRIVVDGKVYEGDIVIYPSGKIEERKKWLSKNKHGTSHKLDPDELREYLTEDFDVLLVGTGAWGKLSLLPESRELVANKEVIEKPTGEAVELFNGLWGKRKVLAIFHVTC</sequence>
<dbReference type="CDD" id="cd05126">
    <property type="entry name" value="Mth938"/>
    <property type="match status" value="1"/>
</dbReference>
<dbReference type="InterPro" id="IPR034096">
    <property type="entry name" value="AAMDC"/>
</dbReference>
<keyword evidence="2" id="KW-1185">Reference proteome</keyword>
<dbReference type="SUPFAM" id="SSF64076">
    <property type="entry name" value="MTH938-like"/>
    <property type="match status" value="1"/>
</dbReference>
<dbReference type="Proteomes" id="UP000053462">
    <property type="component" value="Unassembled WGS sequence"/>
</dbReference>
<comment type="caution">
    <text evidence="1">The sequence shown here is derived from an EMBL/GenBank/DDBJ whole genome shotgun (WGS) entry which is preliminary data.</text>
</comment>
<dbReference type="Pfam" id="PF04430">
    <property type="entry name" value="DUF498"/>
    <property type="match status" value="1"/>
</dbReference>
<accession>A0A124EBC8</accession>
<gene>
    <name evidence="1" type="ORF">APY94_05850</name>
</gene>
<evidence type="ECO:0000313" key="1">
    <source>
        <dbReference type="EMBL" id="KUH33487.1"/>
    </source>
</evidence>
<proteinExistence type="predicted"/>
<evidence type="ECO:0000313" key="2">
    <source>
        <dbReference type="Proteomes" id="UP000053462"/>
    </source>
</evidence>
<dbReference type="InterPro" id="IPR036748">
    <property type="entry name" value="MTH938-like_sf"/>
</dbReference>
<dbReference type="Gene3D" id="3.40.1230.10">
    <property type="entry name" value="MTH938-like"/>
    <property type="match status" value="1"/>
</dbReference>
<organism evidence="1 2">
    <name type="scientific">Thermococcus celericrescens</name>
    <dbReference type="NCBI Taxonomy" id="227598"/>
    <lineage>
        <taxon>Archaea</taxon>
        <taxon>Methanobacteriati</taxon>
        <taxon>Methanobacteriota</taxon>
        <taxon>Thermococci</taxon>
        <taxon>Thermococcales</taxon>
        <taxon>Thermococcaceae</taxon>
        <taxon>Thermococcus</taxon>
    </lineage>
</organism>
<dbReference type="GO" id="GO:0005737">
    <property type="term" value="C:cytoplasm"/>
    <property type="evidence" value="ECO:0007669"/>
    <property type="project" value="TreeGrafter"/>
</dbReference>
<dbReference type="PANTHER" id="PTHR15811:SF5">
    <property type="entry name" value="MTH938 DOMAIN-CONTAINING PROTEIN"/>
    <property type="match status" value="1"/>
</dbReference>
<reference evidence="1 2" key="1">
    <citation type="submission" date="2015-10" db="EMBL/GenBank/DDBJ databases">
        <title>Draft genome sequence of Thermococcus celericrescens strain DSM 17994.</title>
        <authorList>
            <person name="Hong S.-J."/>
            <person name="Park C.-E."/>
            <person name="Shin J.-H."/>
        </authorList>
    </citation>
    <scope>NUCLEOTIDE SEQUENCE [LARGE SCALE GENOMIC DNA]</scope>
    <source>
        <strain evidence="1 2">DSM 17994</strain>
    </source>
</reference>
<dbReference type="EMBL" id="LLYW01000019">
    <property type="protein sequence ID" value="KUH33487.1"/>
    <property type="molecule type" value="Genomic_DNA"/>
</dbReference>
<dbReference type="AlphaFoldDB" id="A0A124EBC8"/>
<name>A0A124EBC8_9EURY</name>
<dbReference type="STRING" id="227598.APY94_05850"/>
<dbReference type="RefSeq" id="WP_058938742.1">
    <property type="nucleotide sequence ID" value="NZ_LLYW01000019.1"/>
</dbReference>
<dbReference type="PANTHER" id="PTHR15811">
    <property type="entry name" value="MTH938 DOMAIN-CONTAINING PROTEIN"/>
    <property type="match status" value="1"/>
</dbReference>
<dbReference type="OrthoDB" id="117324at2157"/>